<proteinExistence type="predicted"/>
<protein>
    <submittedName>
        <fullName evidence="1">Transcriptional regulator, AbrB family</fullName>
    </submittedName>
</protein>
<gene>
    <name evidence="1" type="ORF">US65_C0009G0007</name>
</gene>
<dbReference type="Proteomes" id="UP000034430">
    <property type="component" value="Unassembled WGS sequence"/>
</dbReference>
<evidence type="ECO:0000313" key="1">
    <source>
        <dbReference type="EMBL" id="KKQ47474.1"/>
    </source>
</evidence>
<sequence length="79" mass="9320">MTNITIPRQISGELIAVPKKEYQLFSSFLEFIDIKQIFFWTKEWQAKEWQADKDIATGKVSKVYNNAKDLKKALRLLKK</sequence>
<comment type="caution">
    <text evidence="1">The sequence shown here is derived from an EMBL/GenBank/DDBJ whole genome shotgun (WGS) entry which is preliminary data.</text>
</comment>
<dbReference type="AlphaFoldDB" id="A0A0G0KE80"/>
<name>A0A0G0KE80_9BACT</name>
<dbReference type="EMBL" id="LBTU01000009">
    <property type="protein sequence ID" value="KKQ47474.1"/>
    <property type="molecule type" value="Genomic_DNA"/>
</dbReference>
<evidence type="ECO:0000313" key="2">
    <source>
        <dbReference type="Proteomes" id="UP000034430"/>
    </source>
</evidence>
<organism evidence="1 2">
    <name type="scientific">Candidatus Yanofskybacteria bacterium GW2011_GWC2_37_9</name>
    <dbReference type="NCBI Taxonomy" id="1619028"/>
    <lineage>
        <taxon>Bacteria</taxon>
        <taxon>Candidatus Yanofskyibacteriota</taxon>
    </lineage>
</organism>
<accession>A0A0G0KE80</accession>
<reference evidence="1 2" key="1">
    <citation type="journal article" date="2015" name="Nature">
        <title>rRNA introns, odd ribosomes, and small enigmatic genomes across a large radiation of phyla.</title>
        <authorList>
            <person name="Brown C.T."/>
            <person name="Hug L.A."/>
            <person name="Thomas B.C."/>
            <person name="Sharon I."/>
            <person name="Castelle C.J."/>
            <person name="Singh A."/>
            <person name="Wilkins M.J."/>
            <person name="Williams K.H."/>
            <person name="Banfield J.F."/>
        </authorList>
    </citation>
    <scope>NUCLEOTIDE SEQUENCE [LARGE SCALE GENOMIC DNA]</scope>
</reference>